<dbReference type="Gene3D" id="2.40.128.520">
    <property type="match status" value="1"/>
</dbReference>
<evidence type="ECO:0000313" key="3">
    <source>
        <dbReference type="EMBL" id="XBU15138.1"/>
    </source>
</evidence>
<reference evidence="3" key="1">
    <citation type="submission" date="2024-06" db="EMBL/GenBank/DDBJ databases">
        <authorList>
            <person name="Song Z."/>
        </authorList>
    </citation>
    <scope>NUCLEOTIDE SEQUENCE</scope>
    <source>
        <strain evidence="3">A1-4-2</strain>
    </source>
</reference>
<protein>
    <submittedName>
        <fullName evidence="3">DUF2147 domain-containing protein</fullName>
    </submittedName>
</protein>
<accession>A0AAU7SVY9</accession>
<gene>
    <name evidence="3" type="ORF">ABJ384_11875</name>
</gene>
<feature type="signal peptide" evidence="1">
    <location>
        <begin position="1"/>
        <end position="21"/>
    </location>
</feature>
<feature type="domain" description="DUF2147" evidence="2">
    <location>
        <begin position="26"/>
        <end position="145"/>
    </location>
</feature>
<dbReference type="InterPro" id="IPR019223">
    <property type="entry name" value="DUF2147"/>
</dbReference>
<name>A0AAU7SVY9_9GAMM</name>
<sequence>MKKNLLFAAFASLVCSGNVLANDLSGTWKTIDDKTGSSKAILEMRQESNGTYTAKIVKVTPRPGYTPKETCVNCPAPYTDKPILGLDVLTGLKSIGDNQFVNAKVLDPLNGKIYSGKAKLSPNGKRLTLRGYIGVSALGRSQTWIKQD</sequence>
<feature type="chain" id="PRO_5043504445" evidence="1">
    <location>
        <begin position="22"/>
        <end position="148"/>
    </location>
</feature>
<dbReference type="RefSeq" id="WP_349927539.1">
    <property type="nucleotide sequence ID" value="NZ_CP157981.1"/>
</dbReference>
<proteinExistence type="predicted"/>
<dbReference type="Pfam" id="PF09917">
    <property type="entry name" value="DUF2147"/>
    <property type="match status" value="1"/>
</dbReference>
<keyword evidence="1" id="KW-0732">Signal</keyword>
<dbReference type="AlphaFoldDB" id="A0AAU7SVY9"/>
<evidence type="ECO:0000256" key="1">
    <source>
        <dbReference type="SAM" id="SignalP"/>
    </source>
</evidence>
<dbReference type="EMBL" id="CP157981">
    <property type="protein sequence ID" value="XBU15138.1"/>
    <property type="molecule type" value="Genomic_DNA"/>
</dbReference>
<organism evidence="3">
    <name type="scientific">Acinetobacter sp. A1-4-2</name>
    <dbReference type="NCBI Taxonomy" id="3156489"/>
    <lineage>
        <taxon>Bacteria</taxon>
        <taxon>Pseudomonadati</taxon>
        <taxon>Pseudomonadota</taxon>
        <taxon>Gammaproteobacteria</taxon>
        <taxon>Moraxellales</taxon>
        <taxon>Moraxellaceae</taxon>
        <taxon>Acinetobacter</taxon>
    </lineage>
</organism>
<dbReference type="PANTHER" id="PTHR36919:SF3">
    <property type="entry name" value="BLL5882 PROTEIN"/>
    <property type="match status" value="1"/>
</dbReference>
<evidence type="ECO:0000259" key="2">
    <source>
        <dbReference type="Pfam" id="PF09917"/>
    </source>
</evidence>
<dbReference type="PANTHER" id="PTHR36919">
    <property type="entry name" value="BLR1215 PROTEIN"/>
    <property type="match status" value="1"/>
</dbReference>